<feature type="domain" description="Flagellar motor switch protein FliG N-terminal" evidence="13">
    <location>
        <begin position="7"/>
        <end position="103"/>
    </location>
</feature>
<name>A0A0N0VL78_9HYPH</name>
<keyword evidence="6" id="KW-0145">Chemotaxis</keyword>
<dbReference type="SUPFAM" id="SSF48029">
    <property type="entry name" value="FliG"/>
    <property type="match status" value="2"/>
</dbReference>
<dbReference type="GO" id="GO:0006935">
    <property type="term" value="P:chemotaxis"/>
    <property type="evidence" value="ECO:0007669"/>
    <property type="project" value="UniProtKB-KW"/>
</dbReference>
<dbReference type="Proteomes" id="UP000038011">
    <property type="component" value="Unassembled WGS sequence"/>
</dbReference>
<dbReference type="STRING" id="1514904.SU32_11875"/>
<protein>
    <recommendedName>
        <fullName evidence="4">Flagellar motor switch protein FliG</fullName>
    </recommendedName>
</protein>
<evidence type="ECO:0000256" key="2">
    <source>
        <dbReference type="ARBA" id="ARBA00004413"/>
    </source>
</evidence>
<dbReference type="InterPro" id="IPR011002">
    <property type="entry name" value="FliG_a-hlx"/>
</dbReference>
<keyword evidence="15" id="KW-1185">Reference proteome</keyword>
<evidence type="ECO:0000256" key="4">
    <source>
        <dbReference type="ARBA" id="ARBA00021870"/>
    </source>
</evidence>
<dbReference type="GO" id="GO:0005886">
    <property type="term" value="C:plasma membrane"/>
    <property type="evidence" value="ECO:0007669"/>
    <property type="project" value="UniProtKB-SubCell"/>
</dbReference>
<keyword evidence="9" id="KW-0975">Bacterial flagellum</keyword>
<evidence type="ECO:0000256" key="3">
    <source>
        <dbReference type="ARBA" id="ARBA00010299"/>
    </source>
</evidence>
<dbReference type="OrthoDB" id="9780302at2"/>
<dbReference type="PRINTS" id="PR00954">
    <property type="entry name" value="FLGMOTORFLIG"/>
</dbReference>
<dbReference type="Pfam" id="PF01706">
    <property type="entry name" value="FliG_C"/>
    <property type="match status" value="1"/>
</dbReference>
<dbReference type="InterPro" id="IPR032779">
    <property type="entry name" value="FliG_M"/>
</dbReference>
<evidence type="ECO:0000256" key="1">
    <source>
        <dbReference type="ARBA" id="ARBA00004117"/>
    </source>
</evidence>
<reference evidence="14 15" key="1">
    <citation type="submission" date="2015-01" db="EMBL/GenBank/DDBJ databases">
        <title>Ahrensia donghaiensis sp. nov., a novel dimethylsulphoniopropionate-cleavage bacterium isolated from seawater and emended descriptions of the genus Ahrensia and Ahrensia kielensis.</title>
        <authorList>
            <person name="Liu J."/>
        </authorList>
    </citation>
    <scope>NUCLEOTIDE SEQUENCE [LARGE SCALE GENOMIC DNA]</scope>
    <source>
        <strain evidence="14 15">LZD062</strain>
    </source>
</reference>
<comment type="function">
    <text evidence="10">FliG is one of three proteins (FliG, FliN, FliM) that forms the rotor-mounted switch complex (C ring), located at the base of the basal body. This complex interacts with the CheY and CheZ chemotaxis proteins, in addition to contacting components of the motor that determine the direction of flagellar rotation.</text>
</comment>
<feature type="domain" description="Flagellar motor switch protein FliG middle" evidence="12">
    <location>
        <begin position="120"/>
        <end position="192"/>
    </location>
</feature>
<evidence type="ECO:0000259" key="13">
    <source>
        <dbReference type="Pfam" id="PF14842"/>
    </source>
</evidence>
<dbReference type="RefSeq" id="WP_082376687.1">
    <property type="nucleotide sequence ID" value="NZ_JXMU01000017.1"/>
</dbReference>
<comment type="subcellular location">
    <subcellularLocation>
        <location evidence="1">Bacterial flagellum basal body</location>
    </subcellularLocation>
    <subcellularLocation>
        <location evidence="2">Cell membrane</location>
        <topology evidence="2">Peripheral membrane protein</topology>
        <orientation evidence="2">Cytoplasmic side</orientation>
    </subcellularLocation>
</comment>
<comment type="similarity">
    <text evidence="3">Belongs to the FliG family.</text>
</comment>
<dbReference type="InterPro" id="IPR028263">
    <property type="entry name" value="FliG_N"/>
</dbReference>
<evidence type="ECO:0000256" key="8">
    <source>
        <dbReference type="ARBA" id="ARBA00023136"/>
    </source>
</evidence>
<keyword evidence="5" id="KW-1003">Cell membrane</keyword>
<dbReference type="GO" id="GO:0003774">
    <property type="term" value="F:cytoskeletal motor activity"/>
    <property type="evidence" value="ECO:0007669"/>
    <property type="project" value="InterPro"/>
</dbReference>
<dbReference type="Pfam" id="PF14841">
    <property type="entry name" value="FliG_M"/>
    <property type="match status" value="1"/>
</dbReference>
<dbReference type="GO" id="GO:0071973">
    <property type="term" value="P:bacterial-type flagellum-dependent cell motility"/>
    <property type="evidence" value="ECO:0007669"/>
    <property type="project" value="InterPro"/>
</dbReference>
<keyword evidence="8" id="KW-0472">Membrane</keyword>
<dbReference type="GO" id="GO:0009425">
    <property type="term" value="C:bacterial-type flagellum basal body"/>
    <property type="evidence" value="ECO:0007669"/>
    <property type="project" value="UniProtKB-SubCell"/>
</dbReference>
<dbReference type="AlphaFoldDB" id="A0A0N0VL78"/>
<dbReference type="PANTHER" id="PTHR30534:SF0">
    <property type="entry name" value="FLAGELLAR MOTOR SWITCH PROTEIN FLIG"/>
    <property type="match status" value="1"/>
</dbReference>
<feature type="domain" description="Flagellar motor switch protein FliG C-terminal" evidence="11">
    <location>
        <begin position="232"/>
        <end position="329"/>
    </location>
</feature>
<evidence type="ECO:0000259" key="11">
    <source>
        <dbReference type="Pfam" id="PF01706"/>
    </source>
</evidence>
<comment type="caution">
    <text evidence="14">The sequence shown here is derived from an EMBL/GenBank/DDBJ whole genome shotgun (WGS) entry which is preliminary data.</text>
</comment>
<proteinExistence type="inferred from homology"/>
<evidence type="ECO:0000313" key="14">
    <source>
        <dbReference type="EMBL" id="KPB00714.1"/>
    </source>
</evidence>
<dbReference type="InterPro" id="IPR000090">
    <property type="entry name" value="Flg_Motor_Flig"/>
</dbReference>
<dbReference type="EMBL" id="JXMU01000017">
    <property type="protein sequence ID" value="KPB00714.1"/>
    <property type="molecule type" value="Genomic_DNA"/>
</dbReference>
<dbReference type="Gene3D" id="1.10.220.30">
    <property type="match status" value="3"/>
</dbReference>
<evidence type="ECO:0000256" key="6">
    <source>
        <dbReference type="ARBA" id="ARBA00022500"/>
    </source>
</evidence>
<evidence type="ECO:0000256" key="10">
    <source>
        <dbReference type="ARBA" id="ARBA00025598"/>
    </source>
</evidence>
<sequence length="332" mass="37607">MVKVYTLSRPQRAAAILVAMGKERAGVVLKTFKSDELRVMIDAAHTLQTIPQPDLEKLVQEFEAEFTKGVGLIDSADTMKNILNDFMSDDELKDFIKREQMDNSEKETINIWEQLEETEPEKVVAYLEKQPAQLASIILKRLQPKTSASLLKQLPEDKRKKTVARMLSSRDISDRMLEAIEKNLREEFKPNPNAGGMRESASKMADILNEMDSETCDMMLAQMEGQIDDKKLALVKSMMFRFEDVVRMATEDRTKLCDGLPQELLTNALYKADKSVMEAVLSSLGQRTRRMIESEISDDVKIQENTVLQARKSIATLALKMAAEGQITLPEK</sequence>
<dbReference type="PANTHER" id="PTHR30534">
    <property type="entry name" value="FLAGELLAR MOTOR SWITCH PROTEIN FLIG"/>
    <property type="match status" value="1"/>
</dbReference>
<keyword evidence="7" id="KW-0283">Flagellar rotation</keyword>
<evidence type="ECO:0000256" key="7">
    <source>
        <dbReference type="ARBA" id="ARBA00022779"/>
    </source>
</evidence>
<gene>
    <name evidence="14" type="ORF">SU32_11875</name>
</gene>
<evidence type="ECO:0000256" key="5">
    <source>
        <dbReference type="ARBA" id="ARBA00022475"/>
    </source>
</evidence>
<organism evidence="14 15">
    <name type="scientific">Ahrensia marina</name>
    <dbReference type="NCBI Taxonomy" id="1514904"/>
    <lineage>
        <taxon>Bacteria</taxon>
        <taxon>Pseudomonadati</taxon>
        <taxon>Pseudomonadota</taxon>
        <taxon>Alphaproteobacteria</taxon>
        <taxon>Hyphomicrobiales</taxon>
        <taxon>Ahrensiaceae</taxon>
        <taxon>Ahrensia</taxon>
    </lineage>
</organism>
<evidence type="ECO:0000313" key="15">
    <source>
        <dbReference type="Proteomes" id="UP000038011"/>
    </source>
</evidence>
<accession>A0A0N0VL78</accession>
<evidence type="ECO:0000259" key="12">
    <source>
        <dbReference type="Pfam" id="PF14841"/>
    </source>
</evidence>
<dbReference type="InterPro" id="IPR023087">
    <property type="entry name" value="Flg_Motor_Flig_C"/>
</dbReference>
<dbReference type="PATRIC" id="fig|1514904.3.peg.1218"/>
<evidence type="ECO:0000256" key="9">
    <source>
        <dbReference type="ARBA" id="ARBA00023143"/>
    </source>
</evidence>
<dbReference type="Pfam" id="PF14842">
    <property type="entry name" value="FliG_N"/>
    <property type="match status" value="1"/>
</dbReference>